<feature type="signal peptide" evidence="1">
    <location>
        <begin position="1"/>
        <end position="28"/>
    </location>
</feature>
<organism evidence="2 3">
    <name type="scientific">Marinomonas communis</name>
    <dbReference type="NCBI Taxonomy" id="28254"/>
    <lineage>
        <taxon>Bacteria</taxon>
        <taxon>Pseudomonadati</taxon>
        <taxon>Pseudomonadota</taxon>
        <taxon>Gammaproteobacteria</taxon>
        <taxon>Oceanospirillales</taxon>
        <taxon>Oceanospirillaceae</taxon>
        <taxon>Marinomonas</taxon>
    </lineage>
</organism>
<dbReference type="Proteomes" id="UP000295729">
    <property type="component" value="Unassembled WGS sequence"/>
</dbReference>
<protein>
    <submittedName>
        <fullName evidence="2">Uncharacterized protein</fullName>
    </submittedName>
</protein>
<sequence length="162" mass="18060">MKIVIKKKHLGSLSSLLVLSLAQAPANAEEPLSRATSSFSFANQARSDEKQDKVITLKASQDLTSKPALHTPHVHYISYKANVSQAFDGYYKELNALEENYQDKVDKALDDYEASLKLVSMNTSSDSLTSQQAKFNAKCVLAKLKKEHKTDQQALKDKYHIS</sequence>
<comment type="caution">
    <text evidence="2">The sequence shown here is derived from an EMBL/GenBank/DDBJ whole genome shotgun (WGS) entry which is preliminary data.</text>
</comment>
<accession>A0A4R6X951</accession>
<dbReference type="RefSeq" id="WP_133563927.1">
    <property type="nucleotide sequence ID" value="NZ_SNZA01000005.1"/>
</dbReference>
<proteinExistence type="predicted"/>
<keyword evidence="3" id="KW-1185">Reference proteome</keyword>
<keyword evidence="1" id="KW-0732">Signal</keyword>
<dbReference type="OrthoDB" id="6107645at2"/>
<gene>
    <name evidence="2" type="ORF">C8D85_2883</name>
</gene>
<feature type="chain" id="PRO_5020622229" evidence="1">
    <location>
        <begin position="29"/>
        <end position="162"/>
    </location>
</feature>
<dbReference type="EMBL" id="SNZA01000005">
    <property type="protein sequence ID" value="TDR06697.1"/>
    <property type="molecule type" value="Genomic_DNA"/>
</dbReference>
<evidence type="ECO:0000256" key="1">
    <source>
        <dbReference type="SAM" id="SignalP"/>
    </source>
</evidence>
<dbReference type="AlphaFoldDB" id="A0A4R6X951"/>
<name>A0A4R6X951_9GAMM</name>
<evidence type="ECO:0000313" key="2">
    <source>
        <dbReference type="EMBL" id="TDR06697.1"/>
    </source>
</evidence>
<evidence type="ECO:0000313" key="3">
    <source>
        <dbReference type="Proteomes" id="UP000295729"/>
    </source>
</evidence>
<reference evidence="2 3" key="1">
    <citation type="submission" date="2019-03" db="EMBL/GenBank/DDBJ databases">
        <title>Genomic Encyclopedia of Type Strains, Phase IV (KMG-IV): sequencing the most valuable type-strain genomes for metagenomic binning, comparative biology and taxonomic classification.</title>
        <authorList>
            <person name="Goeker M."/>
        </authorList>
    </citation>
    <scope>NUCLEOTIDE SEQUENCE [LARGE SCALE GENOMIC DNA]</scope>
    <source>
        <strain evidence="2 3">DSM 5604</strain>
    </source>
</reference>